<keyword evidence="2" id="KW-1185">Reference proteome</keyword>
<sequence>MVDFIMPLLSQFISNRTLLNLPQNHTRETSYQFGTCQELQSSCRRKVFYTVRFLFDRLLLFGREISGTLLLALEAYASSRTSSPC</sequence>
<evidence type="ECO:0000313" key="1">
    <source>
        <dbReference type="EMBL" id="KAG6792689.1"/>
    </source>
</evidence>
<evidence type="ECO:0000313" key="2">
    <source>
        <dbReference type="Proteomes" id="UP000886885"/>
    </source>
</evidence>
<proteinExistence type="predicted"/>
<accession>A0A8X8DIN4</accession>
<comment type="caution">
    <text evidence="1">The sequence shown here is derived from an EMBL/GenBank/DDBJ whole genome shotgun (WGS) entry which is preliminary data.</text>
</comment>
<dbReference type="EMBL" id="JAAWWB010000001">
    <property type="protein sequence ID" value="KAG6792689.1"/>
    <property type="molecule type" value="Genomic_DNA"/>
</dbReference>
<protein>
    <submittedName>
        <fullName evidence="1">Uncharacterized protein</fullName>
    </submittedName>
</protein>
<organism evidence="1 2">
    <name type="scientific">Populus tomentosa</name>
    <name type="common">Chinese white poplar</name>
    <dbReference type="NCBI Taxonomy" id="118781"/>
    <lineage>
        <taxon>Eukaryota</taxon>
        <taxon>Viridiplantae</taxon>
        <taxon>Streptophyta</taxon>
        <taxon>Embryophyta</taxon>
        <taxon>Tracheophyta</taxon>
        <taxon>Spermatophyta</taxon>
        <taxon>Magnoliopsida</taxon>
        <taxon>eudicotyledons</taxon>
        <taxon>Gunneridae</taxon>
        <taxon>Pentapetalae</taxon>
        <taxon>rosids</taxon>
        <taxon>fabids</taxon>
        <taxon>Malpighiales</taxon>
        <taxon>Salicaceae</taxon>
        <taxon>Saliceae</taxon>
        <taxon>Populus</taxon>
    </lineage>
</organism>
<gene>
    <name evidence="1" type="ORF">POTOM_001842</name>
</gene>
<reference evidence="1" key="1">
    <citation type="journal article" date="2020" name="bioRxiv">
        <title>Hybrid origin of Populus tomentosa Carr. identified through genome sequencing and phylogenomic analysis.</title>
        <authorList>
            <person name="An X."/>
            <person name="Gao K."/>
            <person name="Chen Z."/>
            <person name="Li J."/>
            <person name="Yang X."/>
            <person name="Yang X."/>
            <person name="Zhou J."/>
            <person name="Guo T."/>
            <person name="Zhao T."/>
            <person name="Huang S."/>
            <person name="Miao D."/>
            <person name="Khan W.U."/>
            <person name="Rao P."/>
            <person name="Ye M."/>
            <person name="Lei B."/>
            <person name="Liao W."/>
            <person name="Wang J."/>
            <person name="Ji L."/>
            <person name="Li Y."/>
            <person name="Guo B."/>
            <person name="Mustafa N.S."/>
            <person name="Li S."/>
            <person name="Yun Q."/>
            <person name="Keller S.R."/>
            <person name="Mao J."/>
            <person name="Zhang R."/>
            <person name="Strauss S.H."/>
        </authorList>
    </citation>
    <scope>NUCLEOTIDE SEQUENCE</scope>
    <source>
        <strain evidence="1">GM15</strain>
        <tissue evidence="1">Leaf</tissue>
    </source>
</reference>
<name>A0A8X8DIN4_POPTO</name>
<dbReference type="Proteomes" id="UP000886885">
    <property type="component" value="Chromosome 1A"/>
</dbReference>
<dbReference type="AlphaFoldDB" id="A0A8X8DIN4"/>